<proteinExistence type="predicted"/>
<evidence type="ECO:0000256" key="6">
    <source>
        <dbReference type="ARBA" id="ARBA00023136"/>
    </source>
</evidence>
<feature type="domain" description="Solute-binding protein family 3/N-terminal" evidence="12">
    <location>
        <begin position="30"/>
        <end position="354"/>
    </location>
</feature>
<evidence type="ECO:0000256" key="3">
    <source>
        <dbReference type="ARBA" id="ARBA00022692"/>
    </source>
</evidence>
<protein>
    <submittedName>
        <fullName evidence="13">Ligand-gated ion channel family protein</fullName>
    </submittedName>
</protein>
<reference evidence="14" key="1">
    <citation type="submission" date="2018-03" db="EMBL/GenBank/DDBJ databases">
        <title>Gramella fulva sp. nov., isolated from a dry surface of tidal flat.</title>
        <authorList>
            <person name="Hwang S.H."/>
            <person name="Hwang W.M."/>
            <person name="Kang K."/>
            <person name="Ahn T.-Y."/>
        </authorList>
    </citation>
    <scope>NUCLEOTIDE SEQUENCE [LARGE SCALE GENOMIC DNA]</scope>
    <source>
        <strain evidence="14">SH35</strain>
    </source>
</reference>
<feature type="signal peptide" evidence="11">
    <location>
        <begin position="1"/>
        <end position="21"/>
    </location>
</feature>
<dbReference type="GO" id="GO:0016020">
    <property type="term" value="C:membrane"/>
    <property type="evidence" value="ECO:0007669"/>
    <property type="project" value="UniProtKB-SubCell"/>
</dbReference>
<keyword evidence="5" id="KW-0406">Ion transport</keyword>
<evidence type="ECO:0000259" key="12">
    <source>
        <dbReference type="SMART" id="SM00062"/>
    </source>
</evidence>
<evidence type="ECO:0000256" key="4">
    <source>
        <dbReference type="ARBA" id="ARBA00022989"/>
    </source>
</evidence>
<evidence type="ECO:0000256" key="10">
    <source>
        <dbReference type="SAM" id="Phobius"/>
    </source>
</evidence>
<gene>
    <name evidence="13" type="ORF">C7S20_14225</name>
</gene>
<feature type="transmembrane region" description="Helical" evidence="10">
    <location>
        <begin position="133"/>
        <end position="159"/>
    </location>
</feature>
<dbReference type="SUPFAM" id="SSF81324">
    <property type="entry name" value="Voltage-gated potassium channels"/>
    <property type="match status" value="1"/>
</dbReference>
<keyword evidence="9" id="KW-0407">Ion channel</keyword>
<keyword evidence="14" id="KW-1185">Reference proteome</keyword>
<evidence type="ECO:0000256" key="8">
    <source>
        <dbReference type="ARBA" id="ARBA00023180"/>
    </source>
</evidence>
<dbReference type="InterPro" id="IPR001638">
    <property type="entry name" value="Solute-binding_3/MltF_N"/>
</dbReference>
<keyword evidence="3 10" id="KW-0812">Transmembrane</keyword>
<sequence>MLSKKLLFLFLFTFILNGLSAQDSLKIPSKLIIGVTETPPFIQKTPEGYTGLSIDSWKLVNEQLNFDYEFRQYRDLATLLNAIETGEVDLSVNPITVTDNRMKKMSFSQPYFISHTSVLKKKESRILAQLANLFSWDFVSVILLLILVIFIFGFLVWLFERKSNEEEFGSDLKGIMQGFWWSAVTMTTVGYGDKSPRTFGGRVIGFIWMFMAVIIISSFTAGIASSLTVKSINDEINQIQDLERFNVTTVNSSSSQELLDLYDIDASLVTNGEEGVEAILNGRASLFVYDEPILRYEIQRKELSDDLEILAKSLKKDYYSYAFPKNSPLLKIIDPVLVRSLKTMKWNTLTKDYY</sequence>
<evidence type="ECO:0000256" key="11">
    <source>
        <dbReference type="SAM" id="SignalP"/>
    </source>
</evidence>
<dbReference type="Gene3D" id="1.10.287.70">
    <property type="match status" value="1"/>
</dbReference>
<organism evidence="13 14">
    <name type="scientific">Christiangramia fulva</name>
    <dbReference type="NCBI Taxonomy" id="2126553"/>
    <lineage>
        <taxon>Bacteria</taxon>
        <taxon>Pseudomonadati</taxon>
        <taxon>Bacteroidota</taxon>
        <taxon>Flavobacteriia</taxon>
        <taxon>Flavobacteriales</taxon>
        <taxon>Flavobacteriaceae</taxon>
        <taxon>Christiangramia</taxon>
    </lineage>
</organism>
<name>A0A2R3ZB54_9FLAO</name>
<dbReference type="OrthoDB" id="9799090at2"/>
<keyword evidence="8" id="KW-0325">Glycoprotein</keyword>
<dbReference type="GO" id="GO:0015276">
    <property type="term" value="F:ligand-gated monoatomic ion channel activity"/>
    <property type="evidence" value="ECO:0007669"/>
    <property type="project" value="InterPro"/>
</dbReference>
<dbReference type="EMBL" id="CP028136">
    <property type="protein sequence ID" value="AVR47481.1"/>
    <property type="molecule type" value="Genomic_DNA"/>
</dbReference>
<evidence type="ECO:0000313" key="14">
    <source>
        <dbReference type="Proteomes" id="UP000241507"/>
    </source>
</evidence>
<evidence type="ECO:0000256" key="7">
    <source>
        <dbReference type="ARBA" id="ARBA00023170"/>
    </source>
</evidence>
<keyword evidence="4 10" id="KW-1133">Transmembrane helix</keyword>
<feature type="transmembrane region" description="Helical" evidence="10">
    <location>
        <begin position="203"/>
        <end position="224"/>
    </location>
</feature>
<evidence type="ECO:0000256" key="1">
    <source>
        <dbReference type="ARBA" id="ARBA00004141"/>
    </source>
</evidence>
<evidence type="ECO:0000256" key="5">
    <source>
        <dbReference type="ARBA" id="ARBA00023065"/>
    </source>
</evidence>
<dbReference type="Proteomes" id="UP000241507">
    <property type="component" value="Chromosome"/>
</dbReference>
<dbReference type="Gene3D" id="3.40.190.10">
    <property type="entry name" value="Periplasmic binding protein-like II"/>
    <property type="match status" value="2"/>
</dbReference>
<dbReference type="KEGG" id="grs:C7S20_14225"/>
<dbReference type="InterPro" id="IPR015683">
    <property type="entry name" value="Ionotropic_Glu_rcpt"/>
</dbReference>
<evidence type="ECO:0000313" key="13">
    <source>
        <dbReference type="EMBL" id="AVR47481.1"/>
    </source>
</evidence>
<dbReference type="AlphaFoldDB" id="A0A2R3ZB54"/>
<dbReference type="SMART" id="SM00062">
    <property type="entry name" value="PBPb"/>
    <property type="match status" value="1"/>
</dbReference>
<dbReference type="Pfam" id="PF00497">
    <property type="entry name" value="SBP_bac_3"/>
    <property type="match status" value="1"/>
</dbReference>
<dbReference type="Pfam" id="PF00060">
    <property type="entry name" value="Lig_chan"/>
    <property type="match status" value="1"/>
</dbReference>
<dbReference type="SUPFAM" id="SSF53850">
    <property type="entry name" value="Periplasmic binding protein-like II"/>
    <property type="match status" value="1"/>
</dbReference>
<keyword evidence="7" id="KW-0675">Receptor</keyword>
<comment type="subcellular location">
    <subcellularLocation>
        <location evidence="1">Membrane</location>
        <topology evidence="1">Multi-pass membrane protein</topology>
    </subcellularLocation>
</comment>
<evidence type="ECO:0000256" key="9">
    <source>
        <dbReference type="ARBA" id="ARBA00023303"/>
    </source>
</evidence>
<dbReference type="InterPro" id="IPR001320">
    <property type="entry name" value="Iontro_rcpt_C"/>
</dbReference>
<dbReference type="PANTHER" id="PTHR18966">
    <property type="entry name" value="IONOTROPIC GLUTAMATE RECEPTOR"/>
    <property type="match status" value="1"/>
</dbReference>
<feature type="chain" id="PRO_5015336790" evidence="11">
    <location>
        <begin position="22"/>
        <end position="354"/>
    </location>
</feature>
<accession>A0A2R3ZB54</accession>
<keyword evidence="6 10" id="KW-0472">Membrane</keyword>
<dbReference type="PRINTS" id="PR00169">
    <property type="entry name" value="KCHANNEL"/>
</dbReference>
<keyword evidence="2" id="KW-0813">Transport</keyword>
<evidence type="ECO:0000256" key="2">
    <source>
        <dbReference type="ARBA" id="ARBA00022448"/>
    </source>
</evidence>
<keyword evidence="11" id="KW-0732">Signal</keyword>